<keyword evidence="6" id="KW-1133">Transmembrane helix</keyword>
<dbReference type="InterPro" id="IPR013783">
    <property type="entry name" value="Ig-like_fold"/>
</dbReference>
<dbReference type="PANTHER" id="PTHR11640">
    <property type="entry name" value="NEPHRIN"/>
    <property type="match status" value="1"/>
</dbReference>
<evidence type="ECO:0000313" key="9">
    <source>
        <dbReference type="Proteomes" id="UP000694920"/>
    </source>
</evidence>
<keyword evidence="5" id="KW-0393">Immunoglobulin domain</keyword>
<evidence type="ECO:0000256" key="3">
    <source>
        <dbReference type="ARBA" id="ARBA00023157"/>
    </source>
</evidence>
<dbReference type="InterPro" id="IPR003599">
    <property type="entry name" value="Ig_sub"/>
</dbReference>
<dbReference type="PROSITE" id="PS50835">
    <property type="entry name" value="IG_LIKE"/>
    <property type="match status" value="4"/>
</dbReference>
<evidence type="ECO:0000256" key="5">
    <source>
        <dbReference type="ARBA" id="ARBA00023319"/>
    </source>
</evidence>
<dbReference type="Gene3D" id="2.60.40.10">
    <property type="entry name" value="Immunoglobulins"/>
    <property type="match status" value="4"/>
</dbReference>
<dbReference type="AlphaFoldDB" id="A0AAJ7BXD1"/>
<evidence type="ECO:0000256" key="4">
    <source>
        <dbReference type="ARBA" id="ARBA00023180"/>
    </source>
</evidence>
<evidence type="ECO:0000256" key="2">
    <source>
        <dbReference type="ARBA" id="ARBA00023136"/>
    </source>
</evidence>
<dbReference type="InterPro" id="IPR007110">
    <property type="entry name" value="Ig-like_dom"/>
</dbReference>
<evidence type="ECO:0000313" key="10">
    <source>
        <dbReference type="RefSeq" id="XP_015596634.1"/>
    </source>
</evidence>
<dbReference type="InterPro" id="IPR003598">
    <property type="entry name" value="Ig_sub2"/>
</dbReference>
<keyword evidence="9" id="KW-1185">Reference proteome</keyword>
<dbReference type="InterPro" id="IPR051275">
    <property type="entry name" value="Cell_adhesion_signaling"/>
</dbReference>
<reference evidence="10 11" key="1">
    <citation type="submission" date="2025-04" db="UniProtKB">
        <authorList>
            <consortium name="RefSeq"/>
        </authorList>
    </citation>
    <scope>IDENTIFICATION</scope>
</reference>
<keyword evidence="2 6" id="KW-0472">Membrane</keyword>
<dbReference type="RefSeq" id="XP_015596635.1">
    <property type="nucleotide sequence ID" value="XM_015741149.2"/>
</dbReference>
<feature type="signal peptide" evidence="7">
    <location>
        <begin position="1"/>
        <end position="16"/>
    </location>
</feature>
<dbReference type="SUPFAM" id="SSF48726">
    <property type="entry name" value="Immunoglobulin"/>
    <property type="match status" value="5"/>
</dbReference>
<keyword evidence="6" id="KW-0812">Transmembrane</keyword>
<dbReference type="SMART" id="SM00408">
    <property type="entry name" value="IGc2"/>
    <property type="match status" value="3"/>
</dbReference>
<dbReference type="GO" id="GO:0098609">
    <property type="term" value="P:cell-cell adhesion"/>
    <property type="evidence" value="ECO:0007669"/>
    <property type="project" value="TreeGrafter"/>
</dbReference>
<evidence type="ECO:0000259" key="8">
    <source>
        <dbReference type="PROSITE" id="PS50835"/>
    </source>
</evidence>
<feature type="domain" description="Ig-like" evidence="8">
    <location>
        <begin position="604"/>
        <end position="681"/>
    </location>
</feature>
<proteinExistence type="predicted"/>
<dbReference type="KEGG" id="ccin:107268400"/>
<dbReference type="Proteomes" id="UP000694920">
    <property type="component" value="Unplaced"/>
</dbReference>
<dbReference type="GO" id="GO:0005886">
    <property type="term" value="C:plasma membrane"/>
    <property type="evidence" value="ECO:0007669"/>
    <property type="project" value="TreeGrafter"/>
</dbReference>
<evidence type="ECO:0000256" key="6">
    <source>
        <dbReference type="SAM" id="Phobius"/>
    </source>
</evidence>
<feature type="domain" description="Ig-like" evidence="8">
    <location>
        <begin position="62"/>
        <end position="190"/>
    </location>
</feature>
<keyword evidence="7" id="KW-0732">Signal</keyword>
<sequence>MIVRVTLIGLFAICNGLPVLEEPSGTIASVNFDNTPTTPPTAADDVEGHPMDDILPGTKVPPSTVDFLDVPQHTETELGSSVLLACRTVNPVAECQWSWQPLPPVHLPLPDINESSSLSTSTAVSLNATTSNTPTAQSLPVRLFPAFGNNSNDCSVRFSSTKHEQAGYWTCAARSSQDDPFTSTEPAKLSIINDNQEVTIAFGKHEETVEAQAGSSTQIMCKTKTPVRECQWSWRQLNQSQPWNLEVKKFPAFGNDSTECSIKFKNVLPEQEGFWTCGARTHPNATFTQSTPIRFLISEVEFVQLSRGIQIAAGETVFLRCLANKPVVQCEWSWKATNSSEDTMIVKKFSPNEDNDHDCSVRFKNILHEEEGLWTCGVRLTPGGVLHEAPPATVSLLPSAKLSFAETPEDTSVPIGSETTLKCVTTSRVEKCAWTWKPLSGSDSEIVVREFPSKGDLGRDCSLELAHVFTEEQGHWGCRVSVTTLNTMLASPIAKLTVFEQDDVRFSELSKDIQISSGGTVLLRCVTSAAVEQCRWSLTPANSNTTVVVKQFPAAGAEGRDCSVRLSHALAEQEGLWTCGARMRGQHNYTDAPSAKLSLLQPEPVTMILWVATHQKVSLACRVRPVSPEAKCHWFHAPNIHVQQNNSTKMTKYNVQMNYSSGICTLQLKPDHTDLGQWTCRFTLNNENGILELGSTAVVLLNNVTDEKLGWIVGALTTMVLFLMIIVAVLVVCKAKLFTRRVPEVSETMSNTERKQNNQLCSDRYTEGPTKINFRFSDQNSLDSLPDVNSVIPNRSPHLYERVEKCTVPVSKTLYENVKG</sequence>
<feature type="domain" description="Ig-like" evidence="8">
    <location>
        <begin position="283"/>
        <end position="395"/>
    </location>
</feature>
<gene>
    <name evidence="10 11" type="primary">LOC107268400</name>
</gene>
<dbReference type="InterPro" id="IPR036179">
    <property type="entry name" value="Ig-like_dom_sf"/>
</dbReference>
<keyword evidence="3" id="KW-1015">Disulfide bond</keyword>
<evidence type="ECO:0000256" key="1">
    <source>
        <dbReference type="ARBA" id="ARBA00004479"/>
    </source>
</evidence>
<keyword evidence="4" id="KW-0325">Glycoprotein</keyword>
<dbReference type="GO" id="GO:0005911">
    <property type="term" value="C:cell-cell junction"/>
    <property type="evidence" value="ECO:0007669"/>
    <property type="project" value="TreeGrafter"/>
</dbReference>
<dbReference type="GeneID" id="107268400"/>
<dbReference type="GO" id="GO:0050839">
    <property type="term" value="F:cell adhesion molecule binding"/>
    <property type="evidence" value="ECO:0007669"/>
    <property type="project" value="TreeGrafter"/>
</dbReference>
<dbReference type="SMART" id="SM00409">
    <property type="entry name" value="IG"/>
    <property type="match status" value="6"/>
</dbReference>
<feature type="chain" id="PRO_5044708640" evidence="7">
    <location>
        <begin position="17"/>
        <end position="820"/>
    </location>
</feature>
<evidence type="ECO:0000313" key="11">
    <source>
        <dbReference type="RefSeq" id="XP_015596635.1"/>
    </source>
</evidence>
<name>A0AAJ7BXD1_CEPCN</name>
<dbReference type="PANTHER" id="PTHR11640:SF31">
    <property type="entry name" value="IRREGULAR CHIASM C-ROUGHEST PROTEIN-RELATED"/>
    <property type="match status" value="1"/>
</dbReference>
<organism evidence="9 10">
    <name type="scientific">Cephus cinctus</name>
    <name type="common">Wheat stem sawfly</name>
    <dbReference type="NCBI Taxonomy" id="211228"/>
    <lineage>
        <taxon>Eukaryota</taxon>
        <taxon>Metazoa</taxon>
        <taxon>Ecdysozoa</taxon>
        <taxon>Arthropoda</taxon>
        <taxon>Hexapoda</taxon>
        <taxon>Insecta</taxon>
        <taxon>Pterygota</taxon>
        <taxon>Neoptera</taxon>
        <taxon>Endopterygota</taxon>
        <taxon>Hymenoptera</taxon>
        <taxon>Cephoidea</taxon>
        <taxon>Cephidae</taxon>
        <taxon>Cephus</taxon>
    </lineage>
</organism>
<protein>
    <submittedName>
        <fullName evidence="10 11">Uncharacterized protein LOC107268400</fullName>
    </submittedName>
</protein>
<comment type="subcellular location">
    <subcellularLocation>
        <location evidence="1">Membrane</location>
        <topology evidence="1">Single-pass type I membrane protein</topology>
    </subcellularLocation>
</comment>
<feature type="domain" description="Ig-like" evidence="8">
    <location>
        <begin position="398"/>
        <end position="497"/>
    </location>
</feature>
<evidence type="ECO:0000256" key="7">
    <source>
        <dbReference type="SAM" id="SignalP"/>
    </source>
</evidence>
<dbReference type="RefSeq" id="XP_015596634.1">
    <property type="nucleotide sequence ID" value="XM_015741148.2"/>
</dbReference>
<accession>A0AAJ7BXD1</accession>
<feature type="transmembrane region" description="Helical" evidence="6">
    <location>
        <begin position="709"/>
        <end position="733"/>
    </location>
</feature>